<dbReference type="InterPro" id="IPR004330">
    <property type="entry name" value="FAR1_DNA_bnd_dom"/>
</dbReference>
<evidence type="ECO:0000256" key="4">
    <source>
        <dbReference type="ARBA" id="ARBA00022833"/>
    </source>
</evidence>
<keyword evidence="10" id="KW-1185">Reference proteome</keyword>
<reference evidence="9" key="1">
    <citation type="journal article" date="2022" name="Plant J.">
        <title>Strategies of tolerance reflected in two North American maple genomes.</title>
        <authorList>
            <person name="McEvoy S.L."/>
            <person name="Sezen U.U."/>
            <person name="Trouern-Trend A."/>
            <person name="McMahon S.M."/>
            <person name="Schaberg P.G."/>
            <person name="Yang J."/>
            <person name="Wegrzyn J.L."/>
            <person name="Swenson N.G."/>
        </authorList>
    </citation>
    <scope>NUCLEOTIDE SEQUENCE</scope>
    <source>
        <strain evidence="9">NS2018</strain>
    </source>
</reference>
<dbReference type="PANTHER" id="PTHR31669">
    <property type="entry name" value="PROTEIN FAR1-RELATED SEQUENCE 10-RELATED"/>
    <property type="match status" value="1"/>
</dbReference>
<dbReference type="SMART" id="SM00575">
    <property type="entry name" value="ZnF_PMZ"/>
    <property type="match status" value="1"/>
</dbReference>
<keyword evidence="4 6" id="KW-0862">Zinc</keyword>
<evidence type="ECO:0000313" key="9">
    <source>
        <dbReference type="EMBL" id="KAK0579978.1"/>
    </source>
</evidence>
<feature type="region of interest" description="Disordered" evidence="7">
    <location>
        <begin position="615"/>
        <end position="634"/>
    </location>
</feature>
<comment type="subcellular location">
    <subcellularLocation>
        <location evidence="6">Nucleus</location>
    </subcellularLocation>
</comment>
<reference evidence="9" key="2">
    <citation type="submission" date="2023-06" db="EMBL/GenBank/DDBJ databases">
        <authorList>
            <person name="Swenson N.G."/>
            <person name="Wegrzyn J.L."/>
            <person name="Mcevoy S.L."/>
        </authorList>
    </citation>
    <scope>NUCLEOTIDE SEQUENCE</scope>
    <source>
        <strain evidence="9">NS2018</strain>
        <tissue evidence="9">Leaf</tissue>
    </source>
</reference>
<gene>
    <name evidence="9" type="ORF">LWI29_034399</name>
</gene>
<evidence type="ECO:0000256" key="1">
    <source>
        <dbReference type="ARBA" id="ARBA00005889"/>
    </source>
</evidence>
<dbReference type="Pfam" id="PF04434">
    <property type="entry name" value="SWIM"/>
    <property type="match status" value="1"/>
</dbReference>
<dbReference type="InterPro" id="IPR006564">
    <property type="entry name" value="Znf_PMZ"/>
</dbReference>
<dbReference type="GO" id="GO:0005634">
    <property type="term" value="C:nucleus"/>
    <property type="evidence" value="ECO:0007669"/>
    <property type="project" value="UniProtKB-SubCell"/>
</dbReference>
<evidence type="ECO:0000259" key="8">
    <source>
        <dbReference type="PROSITE" id="PS50966"/>
    </source>
</evidence>
<dbReference type="Pfam" id="PF03101">
    <property type="entry name" value="FAR1"/>
    <property type="match status" value="1"/>
</dbReference>
<comment type="function">
    <text evidence="6">Putative transcription activator involved in regulating light control of development.</text>
</comment>
<dbReference type="InterPro" id="IPR018289">
    <property type="entry name" value="MULE_transposase_dom"/>
</dbReference>
<evidence type="ECO:0000256" key="5">
    <source>
        <dbReference type="PROSITE-ProRule" id="PRU00325"/>
    </source>
</evidence>
<dbReference type="InterPro" id="IPR007527">
    <property type="entry name" value="Znf_SWIM"/>
</dbReference>
<evidence type="ECO:0000256" key="6">
    <source>
        <dbReference type="RuleBase" id="RU367018"/>
    </source>
</evidence>
<dbReference type="GO" id="GO:0006355">
    <property type="term" value="P:regulation of DNA-templated transcription"/>
    <property type="evidence" value="ECO:0007669"/>
    <property type="project" value="UniProtKB-UniRule"/>
</dbReference>
<dbReference type="Pfam" id="PF10551">
    <property type="entry name" value="MULE"/>
    <property type="match status" value="1"/>
</dbReference>
<dbReference type="EMBL" id="JAUESC010000385">
    <property type="protein sequence ID" value="KAK0579978.1"/>
    <property type="molecule type" value="Genomic_DNA"/>
</dbReference>
<evidence type="ECO:0000256" key="2">
    <source>
        <dbReference type="ARBA" id="ARBA00022723"/>
    </source>
</evidence>
<evidence type="ECO:0000256" key="3">
    <source>
        <dbReference type="ARBA" id="ARBA00022771"/>
    </source>
</evidence>
<keyword evidence="6" id="KW-0539">Nucleus</keyword>
<dbReference type="GO" id="GO:0008270">
    <property type="term" value="F:zinc ion binding"/>
    <property type="evidence" value="ECO:0007669"/>
    <property type="project" value="UniProtKB-UniRule"/>
</dbReference>
<evidence type="ECO:0000256" key="7">
    <source>
        <dbReference type="SAM" id="MobiDB-lite"/>
    </source>
</evidence>
<organism evidence="9 10">
    <name type="scientific">Acer saccharum</name>
    <name type="common">Sugar maple</name>
    <dbReference type="NCBI Taxonomy" id="4024"/>
    <lineage>
        <taxon>Eukaryota</taxon>
        <taxon>Viridiplantae</taxon>
        <taxon>Streptophyta</taxon>
        <taxon>Embryophyta</taxon>
        <taxon>Tracheophyta</taxon>
        <taxon>Spermatophyta</taxon>
        <taxon>Magnoliopsida</taxon>
        <taxon>eudicotyledons</taxon>
        <taxon>Gunneridae</taxon>
        <taxon>Pentapetalae</taxon>
        <taxon>rosids</taxon>
        <taxon>malvids</taxon>
        <taxon>Sapindales</taxon>
        <taxon>Sapindaceae</taxon>
        <taxon>Hippocastanoideae</taxon>
        <taxon>Acereae</taxon>
        <taxon>Acer</taxon>
    </lineage>
</organism>
<dbReference type="AlphaFoldDB" id="A0AA39RUW0"/>
<dbReference type="Proteomes" id="UP001168877">
    <property type="component" value="Unassembled WGS sequence"/>
</dbReference>
<dbReference type="InterPro" id="IPR031052">
    <property type="entry name" value="FHY3/FAR1"/>
</dbReference>
<keyword evidence="3 5" id="KW-0863">Zinc-finger</keyword>
<dbReference type="PROSITE" id="PS50966">
    <property type="entry name" value="ZF_SWIM"/>
    <property type="match status" value="1"/>
</dbReference>
<accession>A0AA39RUW0</accession>
<proteinExistence type="inferred from homology"/>
<feature type="domain" description="SWIM-type" evidence="8">
    <location>
        <begin position="497"/>
        <end position="533"/>
    </location>
</feature>
<name>A0AA39RUW0_ACESA</name>
<keyword evidence="2 6" id="KW-0479">Metal-binding</keyword>
<dbReference type="PANTHER" id="PTHR31669:SF283">
    <property type="entry name" value="PROTEIN FAR1-RELATED SEQUENCE"/>
    <property type="match status" value="1"/>
</dbReference>
<comment type="caution">
    <text evidence="9">The sequence shown here is derived from an EMBL/GenBank/DDBJ whole genome shotgun (WGS) entry which is preliminary data.</text>
</comment>
<comment type="similarity">
    <text evidence="1 6">Belongs to the FHY3/FAR1 family.</text>
</comment>
<protein>
    <recommendedName>
        <fullName evidence="6">Protein FAR1-RELATED SEQUENCE</fullName>
    </recommendedName>
</protein>
<sequence length="726" mass="84119">MEDFVSTKLVEDSLLHEVTPIQEMEEFVPIEVEGSLLEIAVIEENNEGEMGNSVNVSENIDDPAVGMIFDSVENLFEYYKMYGKKHGFEVMKRTSNKGYDGELKYATFACSRVRKKISTSKNPLPLYPTTKTDCKAKLTASLCFDGKWRIRSTVLDHNHKLGTPRKLRFFKSNRVIKPHVQRQLELNDRAGIRPNKSFNSFVVEAGGHENLTFLEKDYRNYLDRVRHLRLGEGDANAIQKYFLKMQADNSNFFYTMDLDEEGRLKNVFWADARSRALYKEFGDALTFDSTYLMNKYDMPFAAFVGVNHHGQSTLFGCGLISNEDTETYIWLFQSWLTYRWNELINVYGLHANEWLLRLYDERRRWVPAFVKDTFWAGMSTTQRSESMHAFFDGYVNSKTTLKQFVEQYENALRDKVEKENLADFNSFNSLVPCLTHYPIEKQFQDAYTTTKFKEFQNELKAKLYCVLSFDEDNGHYSKFIVREDVMVGEASHRRVPFIVQLSEVDCVVNCNCRLFEFKGILCRHAIMVLIHKGIFVVPDKYILRRWRKDVTRCHTKVKIGYDNWSTKPEGHRFDKMCNSFYELAHLATGSDDMCNIVIEGITDLKTKLISNGGDNGSSRYIPTSNNDTSKENGNILSPRVVRSKGRPPFKRKQSMVEKVVRKRKQNKLKMKSTDPEMTKDSEILESDRFANVDVPLTSDHDGNILATQESIMIESNSQIQIKMEAV</sequence>
<evidence type="ECO:0000313" key="10">
    <source>
        <dbReference type="Proteomes" id="UP001168877"/>
    </source>
</evidence>
<feature type="compositionally biased region" description="Polar residues" evidence="7">
    <location>
        <begin position="616"/>
        <end position="634"/>
    </location>
</feature>